<name>A0A8H3F258_9LECA</name>
<feature type="region of interest" description="Disordered" evidence="1">
    <location>
        <begin position="421"/>
        <end position="458"/>
    </location>
</feature>
<proteinExistence type="predicted"/>
<sequence length="458" mass="52552">MIRLKRNGLLILAAVIFFLILGDLQTGLHNRVFQEGEPQAATPVYKPTPDPPPPIVDNFPKAAKAKSPDELPAIPTWNKPPDPHVPEDTPLFIGFTRNWRLLQQVVVSYITAGWPPGDIYVVENTGVMNSNKNGLLGLQNPFYIDYNRLTNILGVNVLITPTLFTFAQLQNFYTFTAVEKDWKQYFWAHMDTVMISDEELEIVNAEGQPKPYMSAYSRAVEVMRESMDPKYGKEPGFGPLAARWFSYDRLSLVRTQAFVDVGGWDTMIPFYMTDCDMHERLWMKNFTIEDADAGRVWDLDSALDDLEILYHRGELEKAVEKGADAQKNSPKYHDIIHKLDEMGHAKSSREGGRNTWQARQKGGQGEPFYRDSDGFEKGIQMTMDLGRNVFEEKWGRGPCNLREAGMKDSDAWRVVKDWEKAEVQKQARKDQAREAKERAQREKEEQLKKEMENETPDH</sequence>
<dbReference type="Proteomes" id="UP000664521">
    <property type="component" value="Unassembled WGS sequence"/>
</dbReference>
<evidence type="ECO:0000313" key="2">
    <source>
        <dbReference type="EMBL" id="CAF9916188.1"/>
    </source>
</evidence>
<gene>
    <name evidence="2" type="ORF">HETSPECPRED_002788</name>
</gene>
<keyword evidence="3" id="KW-1185">Reference proteome</keyword>
<feature type="region of interest" description="Disordered" evidence="1">
    <location>
        <begin position="344"/>
        <end position="374"/>
    </location>
</feature>
<comment type="caution">
    <text evidence="2">The sequence shown here is derived from an EMBL/GenBank/DDBJ whole genome shotgun (WGS) entry which is preliminary data.</text>
</comment>
<dbReference type="EMBL" id="CAJPDS010000017">
    <property type="protein sequence ID" value="CAF9916188.1"/>
    <property type="molecule type" value="Genomic_DNA"/>
</dbReference>
<dbReference type="OrthoDB" id="3527108at2759"/>
<organism evidence="2 3">
    <name type="scientific">Heterodermia speciosa</name>
    <dbReference type="NCBI Taxonomy" id="116794"/>
    <lineage>
        <taxon>Eukaryota</taxon>
        <taxon>Fungi</taxon>
        <taxon>Dikarya</taxon>
        <taxon>Ascomycota</taxon>
        <taxon>Pezizomycotina</taxon>
        <taxon>Lecanoromycetes</taxon>
        <taxon>OSLEUM clade</taxon>
        <taxon>Lecanoromycetidae</taxon>
        <taxon>Caliciales</taxon>
        <taxon>Physciaceae</taxon>
        <taxon>Heterodermia</taxon>
    </lineage>
</organism>
<protein>
    <submittedName>
        <fullName evidence="2">Uncharacterized protein</fullName>
    </submittedName>
</protein>
<accession>A0A8H3F258</accession>
<dbReference type="AlphaFoldDB" id="A0A8H3F258"/>
<evidence type="ECO:0000256" key="1">
    <source>
        <dbReference type="SAM" id="MobiDB-lite"/>
    </source>
</evidence>
<evidence type="ECO:0000313" key="3">
    <source>
        <dbReference type="Proteomes" id="UP000664521"/>
    </source>
</evidence>
<reference evidence="2" key="1">
    <citation type="submission" date="2021-03" db="EMBL/GenBank/DDBJ databases">
        <authorList>
            <person name="Tagirdzhanova G."/>
        </authorList>
    </citation>
    <scope>NUCLEOTIDE SEQUENCE</scope>
</reference>